<evidence type="ECO:0000313" key="3">
    <source>
        <dbReference type="Proteomes" id="UP000419144"/>
    </source>
</evidence>
<dbReference type="EMBL" id="BLBS01000008">
    <property type="protein sequence ID" value="GET86106.1"/>
    <property type="molecule type" value="Genomic_DNA"/>
</dbReference>
<proteinExistence type="predicted"/>
<feature type="region of interest" description="Disordered" evidence="1">
    <location>
        <begin position="1221"/>
        <end position="1250"/>
    </location>
</feature>
<feature type="region of interest" description="Disordered" evidence="1">
    <location>
        <begin position="651"/>
        <end position="670"/>
    </location>
</feature>
<feature type="compositionally biased region" description="Basic and acidic residues" evidence="1">
    <location>
        <begin position="651"/>
        <end position="667"/>
    </location>
</feature>
<sequence length="1250" mass="139056">MPPPEHMAVLLFQNNSLTFLCSHSHAVVASNALARAFSFFPAVSSESTSLFLLPSPSPPSPSSSPSPRQIRVLCAVVPAVECASRQGAQGRKNRPPTLPLCAPAARSFMILRCRHFDVARPRPYFPSAPSVSPDPTCSRLSQAFAPTGLALVVSGAVGLSSAPLTTTTANRSVEAALLRREGELRSEYYRLYAEDQWHVRQQREAKRLQDDEAERKRLMELARMIEEERTRRVAEQQERLLQKERELEEWKLERRKDAEAERRRQQEEDDRRRELQHERELACIKEEAASRAVSTQKAEEVMSAMEQSLQKMQSTMQEQLREEVRVLEAAHRSELTHREGEWVHHVKAMEMNRSTELAELTHQLKLDQSRAARSEEQLCEARSQLTKLLHEVDQLRLQLQSGGPRSERDREAAEQLAETHRSAVERLQQMYEDDKRAQQHRYAEERDRIKYEQDRRLEELKDSHAAAMRCKDVEIDHLSSRVRQLESQLQDEGVKLALLRSNVEQMMSMDIENARMKDEVRQLHTAKAELEETKKRLERNLREAESQMESQSKQLRELHTGTVSGQRQLMAERDELRRENVDLKSQLSMARTSYEEEVERLQKKLKSAEEAAAKFNVLDMEQNAQKAVERADEARRSAEKSLAEATRKLKLAEEEAQSSKRSAESAQRDVAQARNRIQELQEKLGERAAQVRTLETELQGNVSVGYEAREAKERLERLQAEYDAERESRRRQYEAALEAKDREVQQCRTDLLEVNKKLHALREECASSKFDKDGHQQRLTRQLTEREEEVAHLRRQLEDSRQSLEQWKATYEELQQRSGTSTNGYQKAVHDREEELQECRRRLRQVQEEKTQLEKRMNAEETARISATAQCSEVQRLLREREGQIQRLEQDVRELRAQPVPQSVPQSAPAVSVAQPLHFSGAPSPLPSSALKVPPLSHERLMDATSVIAGNTAASYRAAPTATLPASASNELATPAVHGADSRPTVVPPAPAAASVASPPLPPPSIPVAEKPPTMGMPLTHSFDHGTAMTDTATEGTPLSIPVPVSLSLSSFQVGRQSSEGPSLTIAVPTPAGALSHTTSPAQYALSPTPVAVAPRSPHGGSSSVQTAHTPSVPTLSPVLPATVITTGSTSSFPTSSPAAPPPPPAAPSSTWGIHSGSAGVAPPVPVPVISSYPTAPVPTTSVPSVLVPAPSSISPPSSAGGYSAPPVCLPLPMPVTVPFSTSTSVSPPSGNVTTDGRHGHRSHRHHHRS</sequence>
<evidence type="ECO:0000313" key="2">
    <source>
        <dbReference type="EMBL" id="GET86106.1"/>
    </source>
</evidence>
<reference evidence="2" key="1">
    <citation type="submission" date="2019-11" db="EMBL/GenBank/DDBJ databases">
        <title>Leishmania tarentolae CDS.</title>
        <authorList>
            <person name="Goto Y."/>
            <person name="Yamagishi J."/>
        </authorList>
    </citation>
    <scope>NUCLEOTIDE SEQUENCE [LARGE SCALE GENOMIC DNA]</scope>
    <source>
        <strain evidence="2">Parrot Tar II</strain>
    </source>
</reference>
<dbReference type="Proteomes" id="UP000419144">
    <property type="component" value="Unassembled WGS sequence"/>
</dbReference>
<keyword evidence="3" id="KW-1185">Reference proteome</keyword>
<dbReference type="OrthoDB" id="267410at2759"/>
<comment type="caution">
    <text evidence="2">The sequence shown here is derived from an EMBL/GenBank/DDBJ whole genome shotgun (WGS) entry which is preliminary data.</text>
</comment>
<organism evidence="2 3">
    <name type="scientific">Leishmania tarentolae</name>
    <name type="common">Sauroleishmania tarentolae</name>
    <dbReference type="NCBI Taxonomy" id="5689"/>
    <lineage>
        <taxon>Eukaryota</taxon>
        <taxon>Discoba</taxon>
        <taxon>Euglenozoa</taxon>
        <taxon>Kinetoplastea</taxon>
        <taxon>Metakinetoplastina</taxon>
        <taxon>Trypanosomatida</taxon>
        <taxon>Trypanosomatidae</taxon>
        <taxon>Leishmaniinae</taxon>
        <taxon>Leishmania</taxon>
        <taxon>lizard Leishmania</taxon>
    </lineage>
</organism>
<dbReference type="VEuPathDB" id="TriTrypDB:LtaPh_0710200"/>
<feature type="compositionally biased region" description="Low complexity" evidence="1">
    <location>
        <begin position="1126"/>
        <end position="1138"/>
    </location>
</feature>
<protein>
    <submittedName>
        <fullName evidence="2">Uncharacterized protein</fullName>
    </submittedName>
</protein>
<dbReference type="AlphaFoldDB" id="A0A640K8U9"/>
<accession>A0A640K8U9</accession>
<feature type="compositionally biased region" description="Polar residues" evidence="1">
    <location>
        <begin position="1100"/>
        <end position="1115"/>
    </location>
</feature>
<name>A0A640K8U9_LEITA</name>
<evidence type="ECO:0000256" key="1">
    <source>
        <dbReference type="SAM" id="MobiDB-lite"/>
    </source>
</evidence>
<feature type="region of interest" description="Disordered" evidence="1">
    <location>
        <begin position="254"/>
        <end position="276"/>
    </location>
</feature>
<feature type="region of interest" description="Disordered" evidence="1">
    <location>
        <begin position="978"/>
        <end position="1003"/>
    </location>
</feature>
<gene>
    <name evidence="2" type="ORF">LtaPh_0710200</name>
</gene>
<feature type="compositionally biased region" description="Low complexity" evidence="1">
    <location>
        <begin position="1221"/>
        <end position="1235"/>
    </location>
</feature>
<feature type="region of interest" description="Disordered" evidence="1">
    <location>
        <begin position="1090"/>
        <end position="1155"/>
    </location>
</feature>
<feature type="compositionally biased region" description="Basic residues" evidence="1">
    <location>
        <begin position="1239"/>
        <end position="1250"/>
    </location>
</feature>